<organism evidence="16 17">
    <name type="scientific">Gossypium australe</name>
    <dbReference type="NCBI Taxonomy" id="47621"/>
    <lineage>
        <taxon>Eukaryota</taxon>
        <taxon>Viridiplantae</taxon>
        <taxon>Streptophyta</taxon>
        <taxon>Embryophyta</taxon>
        <taxon>Tracheophyta</taxon>
        <taxon>Spermatophyta</taxon>
        <taxon>Magnoliopsida</taxon>
        <taxon>eudicotyledons</taxon>
        <taxon>Gunneridae</taxon>
        <taxon>Pentapetalae</taxon>
        <taxon>rosids</taxon>
        <taxon>malvids</taxon>
        <taxon>Malvales</taxon>
        <taxon>Malvaceae</taxon>
        <taxon>Malvoideae</taxon>
        <taxon>Gossypium</taxon>
    </lineage>
</organism>
<dbReference type="Pfam" id="PF17921">
    <property type="entry name" value="Integrase_H2C2"/>
    <property type="match status" value="1"/>
</dbReference>
<dbReference type="Pfam" id="PF17917">
    <property type="entry name" value="RT_RNaseH"/>
    <property type="match status" value="1"/>
</dbReference>
<keyword evidence="10" id="KW-0229">DNA integration</keyword>
<keyword evidence="12" id="KW-0239">DNA-directed DNA polymerase</keyword>
<dbReference type="InterPro" id="IPR056924">
    <property type="entry name" value="SH3_Tf2-1"/>
</dbReference>
<evidence type="ECO:0000256" key="10">
    <source>
        <dbReference type="ARBA" id="ARBA00022908"/>
    </source>
</evidence>
<dbReference type="GO" id="GO:0004519">
    <property type="term" value="F:endonuclease activity"/>
    <property type="evidence" value="ECO:0007669"/>
    <property type="project" value="UniProtKB-KW"/>
</dbReference>
<evidence type="ECO:0000313" key="17">
    <source>
        <dbReference type="Proteomes" id="UP000325315"/>
    </source>
</evidence>
<dbReference type="EMBL" id="SMMG02000006">
    <property type="protein sequence ID" value="KAA3470061.1"/>
    <property type="molecule type" value="Genomic_DNA"/>
</dbReference>
<dbReference type="SUPFAM" id="SSF53098">
    <property type="entry name" value="Ribonuclease H-like"/>
    <property type="match status" value="1"/>
</dbReference>
<dbReference type="InterPro" id="IPR036397">
    <property type="entry name" value="RNaseH_sf"/>
</dbReference>
<evidence type="ECO:0000256" key="5">
    <source>
        <dbReference type="ARBA" id="ARBA00022723"/>
    </source>
</evidence>
<dbReference type="Pfam" id="PF24626">
    <property type="entry name" value="SH3_Tf2-1"/>
    <property type="match status" value="1"/>
</dbReference>
<dbReference type="InterPro" id="IPR001584">
    <property type="entry name" value="Integrase_cat-core"/>
</dbReference>
<keyword evidence="3" id="KW-0548">Nucleotidyltransferase</keyword>
<reference evidence="17" key="1">
    <citation type="journal article" date="2019" name="Plant Biotechnol. J.">
        <title>Genome sequencing of the Australian wild diploid species Gossypium australe highlights disease resistance and delayed gland morphogenesis.</title>
        <authorList>
            <person name="Cai Y."/>
            <person name="Cai X."/>
            <person name="Wang Q."/>
            <person name="Wang P."/>
            <person name="Zhang Y."/>
            <person name="Cai C."/>
            <person name="Xu Y."/>
            <person name="Wang K."/>
            <person name="Zhou Z."/>
            <person name="Wang C."/>
            <person name="Geng S."/>
            <person name="Li B."/>
            <person name="Dong Q."/>
            <person name="Hou Y."/>
            <person name="Wang H."/>
            <person name="Ai P."/>
            <person name="Liu Z."/>
            <person name="Yi F."/>
            <person name="Sun M."/>
            <person name="An G."/>
            <person name="Cheng J."/>
            <person name="Zhang Y."/>
            <person name="Shi Q."/>
            <person name="Xie Y."/>
            <person name="Shi X."/>
            <person name="Chang Y."/>
            <person name="Huang F."/>
            <person name="Chen Y."/>
            <person name="Hong S."/>
            <person name="Mi L."/>
            <person name="Sun Q."/>
            <person name="Zhang L."/>
            <person name="Zhou B."/>
            <person name="Peng R."/>
            <person name="Zhang X."/>
            <person name="Liu F."/>
        </authorList>
    </citation>
    <scope>NUCLEOTIDE SEQUENCE [LARGE SCALE GENOMIC DNA]</scope>
    <source>
        <strain evidence="17">cv. PA1801</strain>
    </source>
</reference>
<evidence type="ECO:0000256" key="14">
    <source>
        <dbReference type="ARBA" id="ARBA00023172"/>
    </source>
</evidence>
<dbReference type="InterPro" id="IPR012337">
    <property type="entry name" value="RNaseH-like_sf"/>
</dbReference>
<keyword evidence="6" id="KW-0064">Aspartyl protease</keyword>
<keyword evidence="7" id="KW-0255">Endonuclease</keyword>
<evidence type="ECO:0000256" key="7">
    <source>
        <dbReference type="ARBA" id="ARBA00022759"/>
    </source>
</evidence>
<dbReference type="Gene3D" id="3.30.420.10">
    <property type="entry name" value="Ribonuclease H-like superfamily/Ribonuclease H"/>
    <property type="match status" value="1"/>
</dbReference>
<evidence type="ECO:0000256" key="9">
    <source>
        <dbReference type="ARBA" id="ARBA00022842"/>
    </source>
</evidence>
<comment type="caution">
    <text evidence="16">The sequence shown here is derived from an EMBL/GenBank/DDBJ whole genome shotgun (WGS) entry which is preliminary data.</text>
</comment>
<dbReference type="GO" id="GO:0006310">
    <property type="term" value="P:DNA recombination"/>
    <property type="evidence" value="ECO:0007669"/>
    <property type="project" value="UniProtKB-KW"/>
</dbReference>
<protein>
    <submittedName>
        <fullName evidence="16">DNA/RNA polymerases superfamily protein</fullName>
    </submittedName>
</protein>
<keyword evidence="9" id="KW-0460">Magnesium</keyword>
<evidence type="ECO:0000256" key="2">
    <source>
        <dbReference type="ARBA" id="ARBA00022679"/>
    </source>
</evidence>
<dbReference type="PANTHER" id="PTHR37984">
    <property type="entry name" value="PROTEIN CBG26694"/>
    <property type="match status" value="1"/>
</dbReference>
<keyword evidence="11" id="KW-0695">RNA-directed DNA polymerase</keyword>
<dbReference type="Gene3D" id="3.10.20.370">
    <property type="match status" value="1"/>
</dbReference>
<keyword evidence="13" id="KW-0238">DNA-binding</keyword>
<evidence type="ECO:0000256" key="8">
    <source>
        <dbReference type="ARBA" id="ARBA00022801"/>
    </source>
</evidence>
<evidence type="ECO:0000313" key="16">
    <source>
        <dbReference type="EMBL" id="KAA3470061.1"/>
    </source>
</evidence>
<evidence type="ECO:0000256" key="4">
    <source>
        <dbReference type="ARBA" id="ARBA00022722"/>
    </source>
</evidence>
<evidence type="ECO:0000256" key="1">
    <source>
        <dbReference type="ARBA" id="ARBA00022670"/>
    </source>
</evidence>
<sequence length="507" mass="59166">MLVQTESGKEFIVYSDASLNCLGCVLMQEGKVIAYASRQLKPYEKNYPTHDLELTAIVFALKIWRHYLFELLKDYELVIDYHSGKANVVADTLSRKSLFALRAMSTQIDLCDDSSVLAKLKVRQMFICQIFYAQKIDGEMMTKRAQCGLKSDSEFQVDDDGYLRFRDQICILRNSKLIKLILNEAHNSRSSVHPGSTKMYNDLKQFYWWHGMKRDISEFVSRCLVCQQVKAEHQVSSGLLQPIMIPEWKWERTTMDFVIVDKLTKSAHFIPVRTNYSLDKLAELYISEIVRLHGVPLSIVSDKDPRFTSRFWKKLQETLGTKLHFSTTFHPQMDGQSERVIQILEDMLRCCILEFESTWERNMPLIIFAYNNSFHSSIKMAPYEDLYGRKCKIPLYWTKLSDNKIHGVDLIKETEQKVKVIHDSLKAASDRQKSYADLKWKDIEFEIGDKVFLKVSPEGKLSPRFIGLYEIIERIGSVAYRLMLPPKLEKIHNVFHVSMLRRYRSNP</sequence>
<dbReference type="Gene3D" id="1.10.340.70">
    <property type="match status" value="1"/>
</dbReference>
<dbReference type="GO" id="GO:0015074">
    <property type="term" value="P:DNA integration"/>
    <property type="evidence" value="ECO:0007669"/>
    <property type="project" value="UniProtKB-KW"/>
</dbReference>
<dbReference type="InterPro" id="IPR041373">
    <property type="entry name" value="RT_RNaseH"/>
</dbReference>
<dbReference type="OrthoDB" id="1404009at2759"/>
<dbReference type="GO" id="GO:0046872">
    <property type="term" value="F:metal ion binding"/>
    <property type="evidence" value="ECO:0007669"/>
    <property type="project" value="UniProtKB-KW"/>
</dbReference>
<gene>
    <name evidence="16" type="ORF">EPI10_015800</name>
</gene>
<dbReference type="GO" id="GO:0003677">
    <property type="term" value="F:DNA binding"/>
    <property type="evidence" value="ECO:0007669"/>
    <property type="project" value="UniProtKB-KW"/>
</dbReference>
<dbReference type="GO" id="GO:0004190">
    <property type="term" value="F:aspartic-type endopeptidase activity"/>
    <property type="evidence" value="ECO:0007669"/>
    <property type="project" value="UniProtKB-KW"/>
</dbReference>
<keyword evidence="1" id="KW-0645">Protease</keyword>
<keyword evidence="17" id="KW-1185">Reference proteome</keyword>
<keyword evidence="8" id="KW-0378">Hydrolase</keyword>
<proteinExistence type="predicted"/>
<dbReference type="GO" id="GO:0003964">
    <property type="term" value="F:RNA-directed DNA polymerase activity"/>
    <property type="evidence" value="ECO:0007669"/>
    <property type="project" value="UniProtKB-KW"/>
</dbReference>
<keyword evidence="2" id="KW-0808">Transferase</keyword>
<evidence type="ECO:0000256" key="6">
    <source>
        <dbReference type="ARBA" id="ARBA00022750"/>
    </source>
</evidence>
<dbReference type="PROSITE" id="PS50994">
    <property type="entry name" value="INTEGRASE"/>
    <property type="match status" value="1"/>
</dbReference>
<evidence type="ECO:0000256" key="3">
    <source>
        <dbReference type="ARBA" id="ARBA00022695"/>
    </source>
</evidence>
<dbReference type="PANTHER" id="PTHR37984:SF5">
    <property type="entry name" value="PROTEIN NYNRIN-LIKE"/>
    <property type="match status" value="1"/>
</dbReference>
<keyword evidence="4" id="KW-0540">Nuclease</keyword>
<dbReference type="InterPro" id="IPR043502">
    <property type="entry name" value="DNA/RNA_pol_sf"/>
</dbReference>
<dbReference type="SUPFAM" id="SSF56672">
    <property type="entry name" value="DNA/RNA polymerases"/>
    <property type="match status" value="1"/>
</dbReference>
<evidence type="ECO:0000259" key="15">
    <source>
        <dbReference type="PROSITE" id="PS50994"/>
    </source>
</evidence>
<dbReference type="AlphaFoldDB" id="A0A5B6VLS2"/>
<dbReference type="GO" id="GO:0006508">
    <property type="term" value="P:proteolysis"/>
    <property type="evidence" value="ECO:0007669"/>
    <property type="project" value="UniProtKB-KW"/>
</dbReference>
<dbReference type="GO" id="GO:0003887">
    <property type="term" value="F:DNA-directed DNA polymerase activity"/>
    <property type="evidence" value="ECO:0007669"/>
    <property type="project" value="UniProtKB-KW"/>
</dbReference>
<evidence type="ECO:0000256" key="13">
    <source>
        <dbReference type="ARBA" id="ARBA00023125"/>
    </source>
</evidence>
<evidence type="ECO:0000256" key="12">
    <source>
        <dbReference type="ARBA" id="ARBA00022932"/>
    </source>
</evidence>
<feature type="domain" description="Integrase catalytic" evidence="15">
    <location>
        <begin position="228"/>
        <end position="390"/>
    </location>
</feature>
<name>A0A5B6VLS2_9ROSI</name>
<dbReference type="Proteomes" id="UP000325315">
    <property type="component" value="Unassembled WGS sequence"/>
</dbReference>
<dbReference type="InterPro" id="IPR041588">
    <property type="entry name" value="Integrase_H2C2"/>
</dbReference>
<dbReference type="CDD" id="cd09274">
    <property type="entry name" value="RNase_HI_RT_Ty3"/>
    <property type="match status" value="1"/>
</dbReference>
<keyword evidence="5" id="KW-0479">Metal-binding</keyword>
<dbReference type="InterPro" id="IPR050951">
    <property type="entry name" value="Retrovirus_Pol_polyprotein"/>
</dbReference>
<evidence type="ECO:0000256" key="11">
    <source>
        <dbReference type="ARBA" id="ARBA00022918"/>
    </source>
</evidence>
<keyword evidence="14" id="KW-0233">DNA recombination</keyword>
<accession>A0A5B6VLS2</accession>